<keyword evidence="3" id="KW-1185">Reference proteome</keyword>
<dbReference type="EMBL" id="AMWJ02000001">
    <property type="protein sequence ID" value="NNJ15790.1"/>
    <property type="molecule type" value="Genomic_DNA"/>
</dbReference>
<dbReference type="RefSeq" id="WP_170394590.1">
    <property type="nucleotide sequence ID" value="NZ_AMWJ02000001.1"/>
</dbReference>
<comment type="caution">
    <text evidence="2">The sequence shown here is derived from an EMBL/GenBank/DDBJ whole genome shotgun (WGS) entry which is preliminary data.</text>
</comment>
<gene>
    <name evidence="2" type="ORF">CSV86_011360</name>
</gene>
<evidence type="ECO:0000259" key="1">
    <source>
        <dbReference type="Pfam" id="PF04230"/>
    </source>
</evidence>
<name>A0A7K4EEG0_9PSED</name>
<proteinExistence type="predicted"/>
<evidence type="ECO:0000313" key="2">
    <source>
        <dbReference type="EMBL" id="NNJ15790.1"/>
    </source>
</evidence>
<sequence length="323" mass="35968">MKTVFASGSDNVGDELNEWIWPALLGDIQREGVALLGIGTLLNEAFCRRLDSAERILVLGSGAGYGKPPTLDRRWRFHAVRGLRTARALGLDDDRAVADPAYLLASLDWRSARAHGDVVVVPHHRSLRYLDWQRVCAAAGVRFVSPLLPAAQFMQAIAGARLVLSEAMHGAILADVARVPWQGFGFGGQFNQDKWLDWAQMLDLDLCIRHLPGFYDPARFSQDRPLRYHLGKVFKSSMSRAGLGREKWQRMTLPSFQPARAETALARQLGELAGLPGTLSSTARLHGRVEQLYQRVDELRAELQAPRPSACKAMAWHFSPRPE</sequence>
<feature type="domain" description="Polysaccharide pyruvyl transferase" evidence="1">
    <location>
        <begin position="73"/>
        <end position="181"/>
    </location>
</feature>
<accession>A0A7K4EEG0</accession>
<evidence type="ECO:0000313" key="3">
    <source>
        <dbReference type="Proteomes" id="UP000010448"/>
    </source>
</evidence>
<reference evidence="2 3" key="1">
    <citation type="journal article" date="2013" name="Genome Announc.">
        <title>Genome Sequence of Naphthalene-Degrading Soil Bacterium Pseudomonas putida CSV86.</title>
        <authorList>
            <person name="Phale P.S."/>
            <person name="Paliwal V."/>
            <person name="Raju S.C."/>
            <person name="Modak A."/>
            <person name="Purohit H.J."/>
        </authorList>
    </citation>
    <scope>NUCLEOTIDE SEQUENCE [LARGE SCALE GENOMIC DNA]</scope>
    <source>
        <strain evidence="2 3">CSV86</strain>
    </source>
</reference>
<organism evidence="2 3">
    <name type="scientific">Pseudomonas bharatica CSV86</name>
    <dbReference type="NCBI Taxonomy" id="1005395"/>
    <lineage>
        <taxon>Bacteria</taxon>
        <taxon>Pseudomonadati</taxon>
        <taxon>Pseudomonadota</taxon>
        <taxon>Gammaproteobacteria</taxon>
        <taxon>Pseudomonadales</taxon>
        <taxon>Pseudomonadaceae</taxon>
        <taxon>Pseudomonas</taxon>
        <taxon>Pseudomonas bharatica</taxon>
    </lineage>
</organism>
<dbReference type="InterPro" id="IPR007345">
    <property type="entry name" value="Polysacch_pyruvyl_Trfase"/>
</dbReference>
<protein>
    <submittedName>
        <fullName evidence="2">Polysaccharide pyruvyl transferase family protein</fullName>
    </submittedName>
</protein>
<keyword evidence="2" id="KW-0808">Transferase</keyword>
<dbReference type="Pfam" id="PF04230">
    <property type="entry name" value="PS_pyruv_trans"/>
    <property type="match status" value="1"/>
</dbReference>
<dbReference type="AlphaFoldDB" id="A0A7K4EEG0"/>
<dbReference type="Proteomes" id="UP000010448">
    <property type="component" value="Unassembled WGS sequence"/>
</dbReference>
<dbReference type="GO" id="GO:0016740">
    <property type="term" value="F:transferase activity"/>
    <property type="evidence" value="ECO:0007669"/>
    <property type="project" value="UniProtKB-KW"/>
</dbReference>